<evidence type="ECO:0000256" key="1">
    <source>
        <dbReference type="ARBA" id="ARBA00022676"/>
    </source>
</evidence>
<dbReference type="GO" id="GO:0005829">
    <property type="term" value="C:cytosol"/>
    <property type="evidence" value="ECO:0007669"/>
    <property type="project" value="TreeGrafter"/>
</dbReference>
<dbReference type="PANTHER" id="PTHR30160:SF1">
    <property type="entry name" value="LIPOPOLYSACCHARIDE 1,2-N-ACETYLGLUCOSAMINETRANSFERASE-RELATED"/>
    <property type="match status" value="1"/>
</dbReference>
<dbReference type="GO" id="GO:0009244">
    <property type="term" value="P:lipopolysaccharide core region biosynthetic process"/>
    <property type="evidence" value="ECO:0007669"/>
    <property type="project" value="TreeGrafter"/>
</dbReference>
<comment type="caution">
    <text evidence="3">The sequence shown here is derived from an EMBL/GenBank/DDBJ whole genome shotgun (WGS) entry which is preliminary data.</text>
</comment>
<accession>A0A1R1JSW8</accession>
<dbReference type="EMBL" id="MJMN01000015">
    <property type="protein sequence ID" value="OMG86373.1"/>
    <property type="molecule type" value="Genomic_DNA"/>
</dbReference>
<dbReference type="SUPFAM" id="SSF53756">
    <property type="entry name" value="UDP-Glycosyltransferase/glycogen phosphorylase"/>
    <property type="match status" value="1"/>
</dbReference>
<reference evidence="3 4" key="1">
    <citation type="submission" date="2016-09" db="EMBL/GenBank/DDBJ databases">
        <title>Phylogenomics of Achromobacter.</title>
        <authorList>
            <person name="Jeukens J."/>
            <person name="Freschi L."/>
            <person name="Vincent A.T."/>
            <person name="Emond-Rheault J.-G."/>
            <person name="Kukavica-Ibrulj I."/>
            <person name="Charette S.J."/>
            <person name="Levesque R.C."/>
        </authorList>
    </citation>
    <scope>NUCLEOTIDE SEQUENCE [LARGE SCALE GENOMIC DNA]</scope>
    <source>
        <strain evidence="3 4">AUS488</strain>
    </source>
</reference>
<dbReference type="OrthoDB" id="9807356at2"/>
<dbReference type="PANTHER" id="PTHR30160">
    <property type="entry name" value="TETRAACYLDISACCHARIDE 4'-KINASE-RELATED"/>
    <property type="match status" value="1"/>
</dbReference>
<dbReference type="RefSeq" id="WP_076412326.1">
    <property type="nucleotide sequence ID" value="NZ_AP028040.1"/>
</dbReference>
<dbReference type="Pfam" id="PF01075">
    <property type="entry name" value="Glyco_transf_9"/>
    <property type="match status" value="1"/>
</dbReference>
<dbReference type="Proteomes" id="UP000187251">
    <property type="component" value="Unassembled WGS sequence"/>
</dbReference>
<dbReference type="InterPro" id="IPR002201">
    <property type="entry name" value="Glyco_trans_9"/>
</dbReference>
<dbReference type="Gene3D" id="3.40.50.2000">
    <property type="entry name" value="Glycogen Phosphorylase B"/>
    <property type="match status" value="2"/>
</dbReference>
<name>A0A1R1JSW8_ALCXX</name>
<dbReference type="AlphaFoldDB" id="A0A1R1JSW8"/>
<sequence>MTAALLATPPADRIAVFRALQLGDMLCAVPALRALRQAFPQARISLIGLAGAREFVARFHAYVDELIEFPGIPEFPEQACRPDELPAFFRRVRAARPDVALQMHGSGAHSNRIVGQLGAARWGGFVADAGAQVEGRRLCWPDDLPEPQRYLALLRFLGLPATDDRLEFPCSDEDAAAAQALLRRHGLDPARLVLMHPGARLRSRRWPLARYAEVARALRGAGWQVALTGSGAERALTRELRQRAGLALPDLCGATTLGCLAALLRASRLLVCNDTGVSHLAAAMGARSVVIACGSDARRWAPRDSRRHVVLAAPVPCRPCAYESCPIGHPCALRVTVADVLARAREQLARGLP</sequence>
<gene>
    <name evidence="3" type="ORF">BIZ92_26285</name>
</gene>
<dbReference type="GO" id="GO:0008713">
    <property type="term" value="F:ADP-heptose-lipopolysaccharide heptosyltransferase activity"/>
    <property type="evidence" value="ECO:0007669"/>
    <property type="project" value="TreeGrafter"/>
</dbReference>
<dbReference type="CDD" id="cd03789">
    <property type="entry name" value="GT9_LPS_heptosyltransferase"/>
    <property type="match status" value="1"/>
</dbReference>
<proteinExistence type="predicted"/>
<evidence type="ECO:0000313" key="4">
    <source>
        <dbReference type="Proteomes" id="UP000187251"/>
    </source>
</evidence>
<evidence type="ECO:0000313" key="3">
    <source>
        <dbReference type="EMBL" id="OMG86373.1"/>
    </source>
</evidence>
<keyword evidence="1" id="KW-0328">Glycosyltransferase</keyword>
<keyword evidence="2 3" id="KW-0808">Transferase</keyword>
<protein>
    <submittedName>
        <fullName evidence="3">ADP-heptose--LPS heptosyltransferase</fullName>
    </submittedName>
</protein>
<organism evidence="3 4">
    <name type="scientific">Alcaligenes xylosoxydans xylosoxydans</name>
    <name type="common">Achromobacter xylosoxidans</name>
    <dbReference type="NCBI Taxonomy" id="85698"/>
    <lineage>
        <taxon>Bacteria</taxon>
        <taxon>Pseudomonadati</taxon>
        <taxon>Pseudomonadota</taxon>
        <taxon>Betaproteobacteria</taxon>
        <taxon>Burkholderiales</taxon>
        <taxon>Alcaligenaceae</taxon>
        <taxon>Achromobacter</taxon>
    </lineage>
</organism>
<evidence type="ECO:0000256" key="2">
    <source>
        <dbReference type="ARBA" id="ARBA00022679"/>
    </source>
</evidence>
<dbReference type="InterPro" id="IPR051199">
    <property type="entry name" value="LPS_LOS_Heptosyltrfase"/>
</dbReference>